<name>A0AAD4MZF0_9BILA</name>
<comment type="caution">
    <text evidence="1">The sequence shown here is derived from an EMBL/GenBank/DDBJ whole genome shotgun (WGS) entry which is preliminary data.</text>
</comment>
<dbReference type="EMBL" id="JAKKPZ010000038">
    <property type="protein sequence ID" value="KAI1707937.1"/>
    <property type="molecule type" value="Genomic_DNA"/>
</dbReference>
<evidence type="ECO:0000313" key="2">
    <source>
        <dbReference type="Proteomes" id="UP001201812"/>
    </source>
</evidence>
<protein>
    <submittedName>
        <fullName evidence="1">Uncharacterized protein</fullName>
    </submittedName>
</protein>
<sequence>MVSRYSSAKFLRLAHSISIIFAVTLAVLFISSSSVDARPGIPRSQLAELEARLASMNQDELYARMPLNEGILDNTVVDMYPENPRALYALQPDGLQFRGY</sequence>
<proteinExistence type="predicted"/>
<dbReference type="AlphaFoldDB" id="A0AAD4MZF0"/>
<dbReference type="Proteomes" id="UP001201812">
    <property type="component" value="Unassembled WGS sequence"/>
</dbReference>
<keyword evidence="2" id="KW-1185">Reference proteome</keyword>
<organism evidence="1 2">
    <name type="scientific">Ditylenchus destructor</name>
    <dbReference type="NCBI Taxonomy" id="166010"/>
    <lineage>
        <taxon>Eukaryota</taxon>
        <taxon>Metazoa</taxon>
        <taxon>Ecdysozoa</taxon>
        <taxon>Nematoda</taxon>
        <taxon>Chromadorea</taxon>
        <taxon>Rhabditida</taxon>
        <taxon>Tylenchina</taxon>
        <taxon>Tylenchomorpha</taxon>
        <taxon>Sphaerularioidea</taxon>
        <taxon>Anguinidae</taxon>
        <taxon>Anguininae</taxon>
        <taxon>Ditylenchus</taxon>
    </lineage>
</organism>
<reference evidence="1" key="1">
    <citation type="submission" date="2022-01" db="EMBL/GenBank/DDBJ databases">
        <title>Genome Sequence Resource for Two Populations of Ditylenchus destructor, the Migratory Endoparasitic Phytonematode.</title>
        <authorList>
            <person name="Zhang H."/>
            <person name="Lin R."/>
            <person name="Xie B."/>
        </authorList>
    </citation>
    <scope>NUCLEOTIDE SEQUENCE</scope>
    <source>
        <strain evidence="1">BazhouSP</strain>
    </source>
</reference>
<gene>
    <name evidence="1" type="ORF">DdX_12169</name>
</gene>
<evidence type="ECO:0000313" key="1">
    <source>
        <dbReference type="EMBL" id="KAI1707937.1"/>
    </source>
</evidence>
<accession>A0AAD4MZF0</accession>